<feature type="domain" description="Copper type II ascorbate-dependent monooxygenase N-terminal" evidence="13">
    <location>
        <begin position="16"/>
        <end position="105"/>
    </location>
</feature>
<keyword evidence="2 11" id="KW-0479">Metal-binding</keyword>
<evidence type="ECO:0000313" key="16">
    <source>
        <dbReference type="Proteomes" id="UP000274131"/>
    </source>
</evidence>
<evidence type="ECO:0000256" key="6">
    <source>
        <dbReference type="ARBA" id="ARBA00023008"/>
    </source>
</evidence>
<feature type="binding site" evidence="11">
    <location>
        <position position="243"/>
    </location>
    <ligand>
        <name>Cu(2+)</name>
        <dbReference type="ChEBI" id="CHEBI:29036"/>
        <label>1</label>
        <note>catalytic</note>
    </ligand>
</feature>
<dbReference type="AlphaFoldDB" id="A0A0N4V0F6"/>
<gene>
    <name evidence="15" type="ORF">EVEC_LOCUS3106</name>
</gene>
<dbReference type="InterPro" id="IPR036939">
    <property type="entry name" value="Cu2_ascorb_mOase_N_sf"/>
</dbReference>
<dbReference type="InterPro" id="IPR008977">
    <property type="entry name" value="PHM/PNGase_F_dom_sf"/>
</dbReference>
<dbReference type="EMBL" id="UXUI01007511">
    <property type="protein sequence ID" value="VDD87963.1"/>
    <property type="molecule type" value="Genomic_DNA"/>
</dbReference>
<evidence type="ECO:0000256" key="3">
    <source>
        <dbReference type="ARBA" id="ARBA00022729"/>
    </source>
</evidence>
<comment type="cofactor">
    <cofactor evidence="11">
        <name>Cu(2+)</name>
        <dbReference type="ChEBI" id="CHEBI:29036"/>
    </cofactor>
    <text evidence="11">Binds 2 Cu(2+) ions per subunit.</text>
</comment>
<dbReference type="SUPFAM" id="SSF49742">
    <property type="entry name" value="PHM/PNGase F"/>
    <property type="match status" value="2"/>
</dbReference>
<evidence type="ECO:0000313" key="15">
    <source>
        <dbReference type="EMBL" id="VDD87963.1"/>
    </source>
</evidence>
<name>A0A0N4V0F6_ENTVE</name>
<dbReference type="Gene3D" id="2.60.120.310">
    <property type="entry name" value="Copper type II, ascorbate-dependent monooxygenase, N-terminal domain"/>
    <property type="match status" value="1"/>
</dbReference>
<reference evidence="17" key="1">
    <citation type="submission" date="2017-02" db="UniProtKB">
        <authorList>
            <consortium name="WormBaseParasite"/>
        </authorList>
    </citation>
    <scope>IDENTIFICATION</scope>
</reference>
<keyword evidence="16" id="KW-1185">Reference proteome</keyword>
<evidence type="ECO:0000256" key="2">
    <source>
        <dbReference type="ARBA" id="ARBA00022723"/>
    </source>
</evidence>
<keyword evidence="3" id="KW-0732">Signal</keyword>
<proteinExistence type="predicted"/>
<evidence type="ECO:0000256" key="9">
    <source>
        <dbReference type="ARBA" id="ARBA00023180"/>
    </source>
</evidence>
<dbReference type="Pfam" id="PF01082">
    <property type="entry name" value="Cu2_monooxygen"/>
    <property type="match status" value="1"/>
</dbReference>
<evidence type="ECO:0000256" key="7">
    <source>
        <dbReference type="ARBA" id="ARBA00023033"/>
    </source>
</evidence>
<keyword evidence="4" id="KW-0862">Zinc</keyword>
<dbReference type="InterPro" id="IPR000720">
    <property type="entry name" value="PHM/PAL"/>
</dbReference>
<dbReference type="InterPro" id="IPR020611">
    <property type="entry name" value="Cu2_ascorb_mOase_CS-1"/>
</dbReference>
<keyword evidence="5" id="KW-0560">Oxidoreductase</keyword>
<dbReference type="GO" id="GO:0005576">
    <property type="term" value="C:extracellular region"/>
    <property type="evidence" value="ECO:0007669"/>
    <property type="project" value="TreeGrafter"/>
</dbReference>
<dbReference type="GO" id="GO:0016020">
    <property type="term" value="C:membrane"/>
    <property type="evidence" value="ECO:0007669"/>
    <property type="project" value="InterPro"/>
</dbReference>
<dbReference type="PANTHER" id="PTHR10680">
    <property type="entry name" value="PEPTIDYL-GLYCINE ALPHA-AMIDATING MONOOXYGENASE"/>
    <property type="match status" value="1"/>
</dbReference>
<feature type="binding site" evidence="11">
    <location>
        <position position="102"/>
    </location>
    <ligand>
        <name>Cu(2+)</name>
        <dbReference type="ChEBI" id="CHEBI:29036"/>
        <label>1</label>
        <note>catalytic</note>
    </ligand>
</feature>
<dbReference type="OrthoDB" id="10044505at2759"/>
<protein>
    <recommendedName>
        <fullName evidence="1">peptidylglycine monooxygenase</fullName>
        <ecNumber evidence="1">1.14.17.3</ecNumber>
    </recommendedName>
</protein>
<evidence type="ECO:0000256" key="11">
    <source>
        <dbReference type="PIRSR" id="PIRSR600720-2"/>
    </source>
</evidence>
<evidence type="ECO:0000259" key="14">
    <source>
        <dbReference type="Pfam" id="PF03712"/>
    </source>
</evidence>
<dbReference type="WBParaSite" id="EVEC_0000339801-mRNA-1">
    <property type="protein sequence ID" value="EVEC_0000339801-mRNA-1"/>
    <property type="gene ID" value="EVEC_0000339801"/>
</dbReference>
<comment type="catalytic activity">
    <reaction evidence="10">
        <text>a [peptide]-C-terminal glycine + 2 L-ascorbate + O2 = a [peptide]-C-terminal (2S)-2-hydroxyglycine + 2 monodehydro-L-ascorbate radical + H2O</text>
        <dbReference type="Rhea" id="RHEA:21452"/>
        <dbReference type="Rhea" id="RHEA-COMP:13486"/>
        <dbReference type="Rhea" id="RHEA-COMP:15321"/>
        <dbReference type="ChEBI" id="CHEBI:15377"/>
        <dbReference type="ChEBI" id="CHEBI:15379"/>
        <dbReference type="ChEBI" id="CHEBI:38290"/>
        <dbReference type="ChEBI" id="CHEBI:59513"/>
        <dbReference type="ChEBI" id="CHEBI:137000"/>
        <dbReference type="ChEBI" id="CHEBI:142768"/>
        <dbReference type="EC" id="1.14.17.3"/>
    </reaction>
</comment>
<feature type="binding site" evidence="11">
    <location>
        <position position="166"/>
    </location>
    <ligand>
        <name>Cu(2+)</name>
        <dbReference type="ChEBI" id="CHEBI:29036"/>
        <label>1</label>
        <note>catalytic</note>
    </ligand>
</feature>
<dbReference type="GO" id="GO:0004504">
    <property type="term" value="F:peptidylglycine monooxygenase activity"/>
    <property type="evidence" value="ECO:0007669"/>
    <property type="project" value="UniProtKB-EC"/>
</dbReference>
<feature type="binding site" evidence="11">
    <location>
        <position position="27"/>
    </location>
    <ligand>
        <name>Cu(2+)</name>
        <dbReference type="ChEBI" id="CHEBI:29036"/>
        <label>1</label>
        <note>catalytic</note>
    </ligand>
</feature>
<dbReference type="PANTHER" id="PTHR10680:SF14">
    <property type="entry name" value="PEPTIDYL-GLYCINE ALPHA-AMIDATING MONOOXYGENASE"/>
    <property type="match status" value="1"/>
</dbReference>
<dbReference type="STRING" id="51028.A0A0N4V0F6"/>
<dbReference type="PROSITE" id="PS00084">
    <property type="entry name" value="CU2_MONOOXYGENASE_1"/>
    <property type="match status" value="1"/>
</dbReference>
<reference evidence="15 16" key="2">
    <citation type="submission" date="2018-10" db="EMBL/GenBank/DDBJ databases">
        <authorList>
            <consortium name="Pathogen Informatics"/>
        </authorList>
    </citation>
    <scope>NUCLEOTIDE SEQUENCE [LARGE SCALE GENOMIC DNA]</scope>
</reference>
<keyword evidence="9" id="KW-0325">Glycoprotein</keyword>
<organism evidence="17">
    <name type="scientific">Enterobius vermicularis</name>
    <name type="common">Human pinworm</name>
    <dbReference type="NCBI Taxonomy" id="51028"/>
    <lineage>
        <taxon>Eukaryota</taxon>
        <taxon>Metazoa</taxon>
        <taxon>Ecdysozoa</taxon>
        <taxon>Nematoda</taxon>
        <taxon>Chromadorea</taxon>
        <taxon>Rhabditida</taxon>
        <taxon>Spirurina</taxon>
        <taxon>Oxyuridomorpha</taxon>
        <taxon>Oxyuroidea</taxon>
        <taxon>Oxyuridae</taxon>
        <taxon>Enterobius</taxon>
    </lineage>
</organism>
<keyword evidence="8 12" id="KW-1015">Disulfide bond</keyword>
<feature type="disulfide bond" evidence="12">
    <location>
        <begin position="33"/>
        <end position="61"/>
    </location>
</feature>
<dbReference type="GO" id="GO:0005507">
    <property type="term" value="F:copper ion binding"/>
    <property type="evidence" value="ECO:0007669"/>
    <property type="project" value="InterPro"/>
</dbReference>
<dbReference type="InterPro" id="IPR014784">
    <property type="entry name" value="Cu2_ascorb_mOase-like_C"/>
</dbReference>
<evidence type="ECO:0000256" key="8">
    <source>
        <dbReference type="ARBA" id="ARBA00023157"/>
    </source>
</evidence>
<sequence>MITDNVGDINSISAAFKPYASMQKAHHMLLFGCDEPGSDQKIWDCGQMTAAGPTFVRAQPCKNKQSIIYAWGRDAPPLVLPEGVGFKVGGETDIKYLVLQVHYMKKLGPDNSGVAIESTTEPLDKTAAVLLMVTGGVLPPLSKETFEAACVVDEDVELHPIAFRTHTHRHGIKVDSWVVKELPDGNDYWQLLGARNPLLPQMFQPVNDTGVVIQEGDTIASRCIMENKENKAFVMGNTGDDEMCNVYLMYWAYGDNTLKDNVCYSAGAPDYSWKKANLNNLPHMK</sequence>
<dbReference type="Pfam" id="PF03712">
    <property type="entry name" value="Cu2_monoox_C"/>
    <property type="match status" value="1"/>
</dbReference>
<feature type="binding site" evidence="11">
    <location>
        <position position="26"/>
    </location>
    <ligand>
        <name>Cu(2+)</name>
        <dbReference type="ChEBI" id="CHEBI:29036"/>
        <label>1</label>
        <note>catalytic</note>
    </ligand>
</feature>
<dbReference type="InterPro" id="IPR024548">
    <property type="entry name" value="Cu2_monoox_C"/>
</dbReference>
<evidence type="ECO:0000256" key="1">
    <source>
        <dbReference type="ARBA" id="ARBA00012689"/>
    </source>
</evidence>
<accession>A0A0N4V0F6</accession>
<evidence type="ECO:0000256" key="10">
    <source>
        <dbReference type="ARBA" id="ARBA00048431"/>
    </source>
</evidence>
<feature type="domain" description="Copper type II ascorbate-dependent monooxygenase C-terminal" evidence="14">
    <location>
        <begin position="126"/>
        <end position="274"/>
    </location>
</feature>
<evidence type="ECO:0000259" key="13">
    <source>
        <dbReference type="Pfam" id="PF01082"/>
    </source>
</evidence>
<feature type="binding site" evidence="11">
    <location>
        <position position="168"/>
    </location>
    <ligand>
        <name>Cu(2+)</name>
        <dbReference type="ChEBI" id="CHEBI:29036"/>
        <label>1</label>
        <note>catalytic</note>
    </ligand>
</feature>
<dbReference type="EC" id="1.14.17.3" evidence="1"/>
<dbReference type="PRINTS" id="PR00790">
    <property type="entry name" value="PAMONOXGNASE"/>
</dbReference>
<keyword evidence="6 11" id="KW-0186">Copper</keyword>
<feature type="disulfide bond" evidence="12">
    <location>
        <begin position="223"/>
        <end position="244"/>
    </location>
</feature>
<evidence type="ECO:0000256" key="4">
    <source>
        <dbReference type="ARBA" id="ARBA00022833"/>
    </source>
</evidence>
<keyword evidence="7" id="KW-0503">Monooxygenase</keyword>
<evidence type="ECO:0000256" key="12">
    <source>
        <dbReference type="PIRSR" id="PIRSR600720-3"/>
    </source>
</evidence>
<dbReference type="Proteomes" id="UP000274131">
    <property type="component" value="Unassembled WGS sequence"/>
</dbReference>
<dbReference type="GO" id="GO:0006518">
    <property type="term" value="P:peptide metabolic process"/>
    <property type="evidence" value="ECO:0007669"/>
    <property type="project" value="InterPro"/>
</dbReference>
<dbReference type="InterPro" id="IPR000323">
    <property type="entry name" value="Cu2_ascorb_mOase_N"/>
</dbReference>
<dbReference type="Gene3D" id="2.60.120.230">
    <property type="match status" value="1"/>
</dbReference>
<evidence type="ECO:0000256" key="5">
    <source>
        <dbReference type="ARBA" id="ARBA00023002"/>
    </source>
</evidence>
<evidence type="ECO:0000313" key="17">
    <source>
        <dbReference type="WBParaSite" id="EVEC_0000339801-mRNA-1"/>
    </source>
</evidence>